<evidence type="ECO:0000256" key="1">
    <source>
        <dbReference type="SAM" id="Phobius"/>
    </source>
</evidence>
<dbReference type="AlphaFoldDB" id="A0A8J3DLH6"/>
<name>A0A8J3DLH6_9BACT</name>
<reference evidence="2" key="1">
    <citation type="journal article" date="2014" name="Int. J. Syst. Evol. Microbiol.">
        <title>Complete genome sequence of Corynebacterium casei LMG S-19264T (=DSM 44701T), isolated from a smear-ripened cheese.</title>
        <authorList>
            <consortium name="US DOE Joint Genome Institute (JGI-PGF)"/>
            <person name="Walter F."/>
            <person name="Albersmeier A."/>
            <person name="Kalinowski J."/>
            <person name="Ruckert C."/>
        </authorList>
    </citation>
    <scope>NUCLEOTIDE SEQUENCE</scope>
    <source>
        <strain evidence="2">KCTC 12870</strain>
    </source>
</reference>
<comment type="caution">
    <text evidence="2">The sequence shown here is derived from an EMBL/GenBank/DDBJ whole genome shotgun (WGS) entry which is preliminary data.</text>
</comment>
<feature type="transmembrane region" description="Helical" evidence="1">
    <location>
        <begin position="695"/>
        <end position="716"/>
    </location>
</feature>
<dbReference type="SUPFAM" id="SSF52317">
    <property type="entry name" value="Class I glutamine amidotransferase-like"/>
    <property type="match status" value="1"/>
</dbReference>
<dbReference type="PANTHER" id="PTHR37947">
    <property type="entry name" value="BLL2462 PROTEIN"/>
    <property type="match status" value="1"/>
</dbReference>
<keyword evidence="1" id="KW-1133">Transmembrane helix</keyword>
<feature type="transmembrane region" description="Helical" evidence="1">
    <location>
        <begin position="6"/>
        <end position="26"/>
    </location>
</feature>
<keyword evidence="1" id="KW-0472">Membrane</keyword>
<proteinExistence type="predicted"/>
<reference evidence="2" key="2">
    <citation type="submission" date="2020-09" db="EMBL/GenBank/DDBJ databases">
        <authorList>
            <person name="Sun Q."/>
            <person name="Kim S."/>
        </authorList>
    </citation>
    <scope>NUCLEOTIDE SEQUENCE</scope>
    <source>
        <strain evidence="2">KCTC 12870</strain>
    </source>
</reference>
<dbReference type="RefSeq" id="WP_189515917.1">
    <property type="nucleotide sequence ID" value="NZ_BMXG01000018.1"/>
</dbReference>
<protein>
    <recommendedName>
        <fullName evidence="4">VWA domain-containing protein</fullName>
    </recommendedName>
</protein>
<keyword evidence="1" id="KW-0812">Transmembrane</keyword>
<keyword evidence="3" id="KW-1185">Reference proteome</keyword>
<sequence length="723" mass="79452">MTGFDTPFPPLAIVLAGACVVAWILWKRPAVTKNAAWSLTVLRTLGVILIVLLLLNPFLSRQYPDASQFAVAIVGDVSRSMETADLPKSQTRLGLLQEELAPEESGNLWARLAERYTLEPSSIATNWQAGADWNVRDGDTALGNGLSELLNSRSPENSQLGGALLLSDGISLQGERLPAAAVAWRDVGIPVSVVGIGEPTPPGDLALRFTDAPENAPLGDPLNLGIGITNSFNETRRAEIQLYAEDELIESQPVELPAGQESQVRFSFIPEAPGLQVYRAMLKNPASGDYNRANDLDYAGVDITLPKNQSLLYLSARLGPFWRYLQAALGDDDQLSRQCIIQTGPERFYRSGFGEEGAMEEAMTGFPEDGETFFPHAVLVVDISAVKELSLKAREGLRDYLLLRGGGALFLGDPNEMPEDLRALLPVRKGELGRVLKRTPIELATQPVFSDADAGVLSLPPGPYLPAETLFFQPEGLSLGVRVAAETEQPGLPVLTVHAYGAGRVAYLGTESTWRWALTSDRENEQHSAFWQQLIAWLATGGKPRVELPIQGEVVDLSSPVAMDINVRGSDFRPSEDARIRATITAPGGDVLPELDLIPEASDPGRFAGDALLGRPGEYRVDYQIAFPDGELLTHTAYFAARRSGRENEDLRFRENALRDLARITGGRYYPWNEIKNIDELRLSTSVPLREERTYWTRNLVFLLALLAVFGIEWFWRRNLGLR</sequence>
<dbReference type="Proteomes" id="UP000642829">
    <property type="component" value="Unassembled WGS sequence"/>
</dbReference>
<accession>A0A8J3DLH6</accession>
<dbReference type="PANTHER" id="PTHR37947:SF1">
    <property type="entry name" value="BLL2462 PROTEIN"/>
    <property type="match status" value="1"/>
</dbReference>
<dbReference type="SUPFAM" id="SSF53300">
    <property type="entry name" value="vWA-like"/>
    <property type="match status" value="1"/>
</dbReference>
<evidence type="ECO:0008006" key="4">
    <source>
        <dbReference type="Google" id="ProtNLM"/>
    </source>
</evidence>
<dbReference type="Gene3D" id="3.40.50.880">
    <property type="match status" value="1"/>
</dbReference>
<evidence type="ECO:0000313" key="3">
    <source>
        <dbReference type="Proteomes" id="UP000642829"/>
    </source>
</evidence>
<dbReference type="InterPro" id="IPR029062">
    <property type="entry name" value="Class_I_gatase-like"/>
</dbReference>
<dbReference type="Gene3D" id="2.60.40.10">
    <property type="entry name" value="Immunoglobulins"/>
    <property type="match status" value="1"/>
</dbReference>
<dbReference type="EMBL" id="BMXG01000018">
    <property type="protein sequence ID" value="GHC07677.1"/>
    <property type="molecule type" value="Genomic_DNA"/>
</dbReference>
<gene>
    <name evidence="2" type="ORF">GCM10007047_26040</name>
</gene>
<dbReference type="InterPro" id="IPR036465">
    <property type="entry name" value="vWFA_dom_sf"/>
</dbReference>
<organism evidence="2 3">
    <name type="scientific">Cerasicoccus arenae</name>
    <dbReference type="NCBI Taxonomy" id="424488"/>
    <lineage>
        <taxon>Bacteria</taxon>
        <taxon>Pseudomonadati</taxon>
        <taxon>Verrucomicrobiota</taxon>
        <taxon>Opitutia</taxon>
        <taxon>Puniceicoccales</taxon>
        <taxon>Cerasicoccaceae</taxon>
        <taxon>Cerasicoccus</taxon>
    </lineage>
</organism>
<evidence type="ECO:0000313" key="2">
    <source>
        <dbReference type="EMBL" id="GHC07677.1"/>
    </source>
</evidence>
<dbReference type="InterPro" id="IPR013783">
    <property type="entry name" value="Ig-like_fold"/>
</dbReference>
<feature type="transmembrane region" description="Helical" evidence="1">
    <location>
        <begin position="38"/>
        <end position="59"/>
    </location>
</feature>